<name>A0A9D1D7H8_9FIRM</name>
<dbReference type="Proteomes" id="UP000824258">
    <property type="component" value="Unassembled WGS sequence"/>
</dbReference>
<proteinExistence type="predicted"/>
<dbReference type="InterPro" id="IPR009711">
    <property type="entry name" value="UPF0473"/>
</dbReference>
<dbReference type="AlphaFoldDB" id="A0A9D1D7H8"/>
<dbReference type="Pfam" id="PF06949">
    <property type="entry name" value="DUF1292"/>
    <property type="match status" value="1"/>
</dbReference>
<sequence>MALEQFPKGSHSEGAIITITHDQGESDYRVIAIYEAGGRRYIALTPDLDTPELEADIYLFRYLEEGEQCSVEEIVEDEEFALAADALQQVQLSRSEEA</sequence>
<reference evidence="1" key="2">
    <citation type="journal article" date="2021" name="PeerJ">
        <title>Extensive microbial diversity within the chicken gut microbiome revealed by metagenomics and culture.</title>
        <authorList>
            <person name="Gilroy R."/>
            <person name="Ravi A."/>
            <person name="Getino M."/>
            <person name="Pursley I."/>
            <person name="Horton D.L."/>
            <person name="Alikhan N.F."/>
            <person name="Baker D."/>
            <person name="Gharbi K."/>
            <person name="Hall N."/>
            <person name="Watson M."/>
            <person name="Adriaenssens E.M."/>
            <person name="Foster-Nyarko E."/>
            <person name="Jarju S."/>
            <person name="Secka A."/>
            <person name="Antonio M."/>
            <person name="Oren A."/>
            <person name="Chaudhuri R.R."/>
            <person name="La Ragione R."/>
            <person name="Hildebrand F."/>
            <person name="Pallen M.J."/>
        </authorList>
    </citation>
    <scope>NUCLEOTIDE SEQUENCE</scope>
    <source>
        <strain evidence="1">ChiHjej9B8-7071</strain>
    </source>
</reference>
<evidence type="ECO:0000313" key="1">
    <source>
        <dbReference type="EMBL" id="HIR10047.1"/>
    </source>
</evidence>
<accession>A0A9D1D7H8</accession>
<protein>
    <submittedName>
        <fullName evidence="1">DUF1292 domain-containing protein</fullName>
    </submittedName>
</protein>
<evidence type="ECO:0000313" key="2">
    <source>
        <dbReference type="Proteomes" id="UP000824258"/>
    </source>
</evidence>
<organism evidence="1 2">
    <name type="scientific">Candidatus Avoscillospira stercoripullorum</name>
    <dbReference type="NCBI Taxonomy" id="2840709"/>
    <lineage>
        <taxon>Bacteria</taxon>
        <taxon>Bacillati</taxon>
        <taxon>Bacillota</taxon>
        <taxon>Clostridia</taxon>
        <taxon>Eubacteriales</taxon>
        <taxon>Oscillospiraceae</taxon>
        <taxon>Oscillospiraceae incertae sedis</taxon>
        <taxon>Candidatus Avoscillospira</taxon>
    </lineage>
</organism>
<dbReference type="EMBL" id="DVGD01000212">
    <property type="protein sequence ID" value="HIR10047.1"/>
    <property type="molecule type" value="Genomic_DNA"/>
</dbReference>
<reference evidence="1" key="1">
    <citation type="submission" date="2020-10" db="EMBL/GenBank/DDBJ databases">
        <authorList>
            <person name="Gilroy R."/>
        </authorList>
    </citation>
    <scope>NUCLEOTIDE SEQUENCE</scope>
    <source>
        <strain evidence="1">ChiHjej9B8-7071</strain>
    </source>
</reference>
<gene>
    <name evidence="1" type="ORF">IAA70_06565</name>
</gene>
<comment type="caution">
    <text evidence="1">The sequence shown here is derived from an EMBL/GenBank/DDBJ whole genome shotgun (WGS) entry which is preliminary data.</text>
</comment>